<evidence type="ECO:0000256" key="3">
    <source>
        <dbReference type="ARBA" id="ARBA00022692"/>
    </source>
</evidence>
<dbReference type="GO" id="GO:0055085">
    <property type="term" value="P:transmembrane transport"/>
    <property type="evidence" value="ECO:0007669"/>
    <property type="project" value="InterPro"/>
</dbReference>
<evidence type="ECO:0000256" key="7">
    <source>
        <dbReference type="SAM" id="Phobius"/>
    </source>
</evidence>
<organism evidence="8 9">
    <name type="scientific">Sedimentibacter hydroxybenzoicus DSM 7310</name>
    <dbReference type="NCBI Taxonomy" id="1123245"/>
    <lineage>
        <taxon>Bacteria</taxon>
        <taxon>Bacillati</taxon>
        <taxon>Bacillota</taxon>
        <taxon>Tissierellia</taxon>
        <taxon>Sedimentibacter</taxon>
    </lineage>
</organism>
<feature type="transmembrane region" description="Helical" evidence="7">
    <location>
        <begin position="93"/>
        <end position="116"/>
    </location>
</feature>
<keyword evidence="4 7" id="KW-1133">Transmembrane helix</keyword>
<evidence type="ECO:0000256" key="4">
    <source>
        <dbReference type="ARBA" id="ARBA00022989"/>
    </source>
</evidence>
<keyword evidence="6" id="KW-0813">Transport</keyword>
<dbReference type="GO" id="GO:0010043">
    <property type="term" value="P:response to zinc ion"/>
    <property type="evidence" value="ECO:0007669"/>
    <property type="project" value="TreeGrafter"/>
</dbReference>
<name>A0A974BGU2_SEDHY</name>
<evidence type="ECO:0000313" key="8">
    <source>
        <dbReference type="EMBL" id="NYB72914.1"/>
    </source>
</evidence>
<protein>
    <submittedName>
        <fullName evidence="8">Metal ABC transporter permease</fullName>
    </submittedName>
</protein>
<feature type="transmembrane region" description="Helical" evidence="7">
    <location>
        <begin position="136"/>
        <end position="154"/>
    </location>
</feature>
<dbReference type="EMBL" id="JACBNQ010000001">
    <property type="protein sequence ID" value="NYB72914.1"/>
    <property type="molecule type" value="Genomic_DNA"/>
</dbReference>
<proteinExistence type="inferred from homology"/>
<accession>A0A974BGU2</accession>
<dbReference type="PANTHER" id="PTHR30477:SF0">
    <property type="entry name" value="METAL TRANSPORT SYSTEM MEMBRANE PROTEIN TM_0125-RELATED"/>
    <property type="match status" value="1"/>
</dbReference>
<comment type="subcellular location">
    <subcellularLocation>
        <location evidence="6">Cell membrane</location>
        <topology evidence="6">Multi-pass membrane protein</topology>
    </subcellularLocation>
    <subcellularLocation>
        <location evidence="1">Membrane</location>
        <topology evidence="1">Multi-pass membrane protein</topology>
    </subcellularLocation>
</comment>
<dbReference type="AlphaFoldDB" id="A0A974BGU2"/>
<dbReference type="Pfam" id="PF00950">
    <property type="entry name" value="ABC-3"/>
    <property type="match status" value="1"/>
</dbReference>
<evidence type="ECO:0000256" key="5">
    <source>
        <dbReference type="ARBA" id="ARBA00023136"/>
    </source>
</evidence>
<keyword evidence="5 7" id="KW-0472">Membrane</keyword>
<feature type="transmembrane region" description="Helical" evidence="7">
    <location>
        <begin position="57"/>
        <end position="81"/>
    </location>
</feature>
<keyword evidence="3 6" id="KW-0812">Transmembrane</keyword>
<sequence length="277" mass="29381">MINIIAELLSYTFITRALLVGILVSLCAAILGVSLVLKRYSMIGDGLSHVGFGSLSIAMAFNLAPLQVSIPIVVLAAFFLLRISESSKIKGDAAIALISSSSLAIGVIVTSLTTGMNTDVCNYMFGSILAMQKSDVYLSVTLSVIVLILYGIFYNKIFAITFDENFAKATGIKAGRYNMLVALLTALTIVIGMRLMGALLISSLIIFPSLTSMRIFGSFKGVIITSAILSVICFFIGIVISFQYNIPAGASVVAVNLLAFIAASCFVAIRKIGVNSK</sequence>
<keyword evidence="9" id="KW-1185">Reference proteome</keyword>
<evidence type="ECO:0000256" key="6">
    <source>
        <dbReference type="RuleBase" id="RU003943"/>
    </source>
</evidence>
<comment type="caution">
    <text evidence="8">The sequence shown here is derived from an EMBL/GenBank/DDBJ whole genome shotgun (WGS) entry which is preliminary data.</text>
</comment>
<reference evidence="8" key="1">
    <citation type="submission" date="2020-07" db="EMBL/GenBank/DDBJ databases">
        <title>Genomic analysis of a strain of Sedimentibacter Hydroxybenzoicus DSM7310.</title>
        <authorList>
            <person name="Ma S."/>
        </authorList>
    </citation>
    <scope>NUCLEOTIDE SEQUENCE</scope>
    <source>
        <strain evidence="8">DSM 7310</strain>
    </source>
</reference>
<dbReference type="SUPFAM" id="SSF81345">
    <property type="entry name" value="ABC transporter involved in vitamin B12 uptake, BtuC"/>
    <property type="match status" value="1"/>
</dbReference>
<evidence type="ECO:0000256" key="2">
    <source>
        <dbReference type="ARBA" id="ARBA00008034"/>
    </source>
</evidence>
<comment type="similarity">
    <text evidence="2 6">Belongs to the ABC-3 integral membrane protein family.</text>
</comment>
<dbReference type="PANTHER" id="PTHR30477">
    <property type="entry name" value="ABC-TRANSPORTER METAL-BINDING PROTEIN"/>
    <property type="match status" value="1"/>
</dbReference>
<feature type="transmembrane region" description="Helical" evidence="7">
    <location>
        <begin position="223"/>
        <end position="242"/>
    </location>
</feature>
<evidence type="ECO:0000256" key="1">
    <source>
        <dbReference type="ARBA" id="ARBA00004141"/>
    </source>
</evidence>
<feature type="transmembrane region" description="Helical" evidence="7">
    <location>
        <begin position="248"/>
        <end position="269"/>
    </location>
</feature>
<dbReference type="Proteomes" id="UP000611629">
    <property type="component" value="Unassembled WGS sequence"/>
</dbReference>
<dbReference type="RefSeq" id="WP_179236584.1">
    <property type="nucleotide sequence ID" value="NZ_JACBNQ010000001.1"/>
</dbReference>
<dbReference type="InterPro" id="IPR037294">
    <property type="entry name" value="ABC_BtuC-like"/>
</dbReference>
<dbReference type="GO" id="GO:0043190">
    <property type="term" value="C:ATP-binding cassette (ABC) transporter complex"/>
    <property type="evidence" value="ECO:0007669"/>
    <property type="project" value="InterPro"/>
</dbReference>
<dbReference type="Gene3D" id="1.10.3470.10">
    <property type="entry name" value="ABC transporter involved in vitamin B12 uptake, BtuC"/>
    <property type="match status" value="1"/>
</dbReference>
<gene>
    <name evidence="8" type="ORF">HZF24_02025</name>
</gene>
<feature type="transmembrane region" description="Helical" evidence="7">
    <location>
        <begin position="17"/>
        <end position="37"/>
    </location>
</feature>
<evidence type="ECO:0000313" key="9">
    <source>
        <dbReference type="Proteomes" id="UP000611629"/>
    </source>
</evidence>
<dbReference type="InterPro" id="IPR001626">
    <property type="entry name" value="ABC_TroCD"/>
</dbReference>
<feature type="transmembrane region" description="Helical" evidence="7">
    <location>
        <begin position="175"/>
        <end position="193"/>
    </location>
</feature>